<evidence type="ECO:0000313" key="3">
    <source>
        <dbReference type="Proteomes" id="UP000267029"/>
    </source>
</evidence>
<reference evidence="2 3" key="1">
    <citation type="submission" date="2018-10" db="EMBL/GenBank/DDBJ databases">
        <authorList>
            <consortium name="Pathogen Informatics"/>
        </authorList>
    </citation>
    <scope>NUCLEOTIDE SEQUENCE [LARGE SCALE GENOMIC DNA]</scope>
</reference>
<dbReference type="WBParaSite" id="MCU_014195-RA">
    <property type="protein sequence ID" value="MCU_014195-RA"/>
    <property type="gene ID" value="MCU_014195"/>
</dbReference>
<feature type="region of interest" description="Disordered" evidence="1">
    <location>
        <begin position="515"/>
        <end position="539"/>
    </location>
</feature>
<accession>A0A0R3UDD0</accession>
<dbReference type="STRING" id="53468.A0A0R3UDD0"/>
<dbReference type="Proteomes" id="UP000267029">
    <property type="component" value="Unassembled WGS sequence"/>
</dbReference>
<keyword evidence="3" id="KW-1185">Reference proteome</keyword>
<sequence length="562" mass="60355">MVESSLPPAKEMRDGEVQVGLKLVPQTVKVQQVKVENMEAVVTSKKSSESKQLDVNALLCSSAVQYDQVLAESTGVDVLPIAEARELSLVHGRNRFVTTVSSKYNAMQSGSYEGVSKSFDDKTIPLESNLSRTSTSGGFTDLHDSEQQTSLRVRFAEYTVPQSSGGSGSNVSMKPQHVNMSTQVGAVLVPLELSMQKMALDSSRVEVSTGLSRSGLHSVLCPTDMQATVALSDAPGIKLANVQGELAVQYNNAKYSADVVCDSVGTSACVRLLDKSISLDRKRSGLNLALFKPRFEGSSSGSMATRESYYNSANKRVISVSSQVGTLLVPTKIHMDKVDVEHLAVDVPVMEGDTVDLKVSAILASSATEMVPVITDTTGIQVVEMKDVEEVGIQLGENVYVTNVVPPSNKRTAGASGVSRDFRIGSTDCTRKQDSIVIPIERSHQTSQMTQHSRTILQQSAELRAVTSSLQSSEVQPMLRKGSVAAGWSPKCLNTNNFSQGLTESTHSMLFAGPPQTSFSSEEISTKAEYTTEPSLRSGMWSDRNRASMVDGVAQVGLNLVP</sequence>
<evidence type="ECO:0000313" key="2">
    <source>
        <dbReference type="EMBL" id="VDD78926.1"/>
    </source>
</evidence>
<reference evidence="4" key="2">
    <citation type="submission" date="2019-11" db="UniProtKB">
        <authorList>
            <consortium name="WormBaseParasite"/>
        </authorList>
    </citation>
    <scope>IDENTIFICATION</scope>
</reference>
<proteinExistence type="predicted"/>
<evidence type="ECO:0000256" key="1">
    <source>
        <dbReference type="SAM" id="MobiDB-lite"/>
    </source>
</evidence>
<organism evidence="4">
    <name type="scientific">Mesocestoides corti</name>
    <name type="common">Flatworm</name>
    <dbReference type="NCBI Taxonomy" id="53468"/>
    <lineage>
        <taxon>Eukaryota</taxon>
        <taxon>Metazoa</taxon>
        <taxon>Spiralia</taxon>
        <taxon>Lophotrochozoa</taxon>
        <taxon>Platyhelminthes</taxon>
        <taxon>Cestoda</taxon>
        <taxon>Eucestoda</taxon>
        <taxon>Cyclophyllidea</taxon>
        <taxon>Mesocestoididae</taxon>
        <taxon>Mesocestoides</taxon>
    </lineage>
</organism>
<dbReference type="AlphaFoldDB" id="A0A0R3UDD0"/>
<dbReference type="EMBL" id="UXSR01002751">
    <property type="protein sequence ID" value="VDD78926.1"/>
    <property type="molecule type" value="Genomic_DNA"/>
</dbReference>
<gene>
    <name evidence="2" type="ORF">MCOS_LOCUS4929</name>
</gene>
<dbReference type="OrthoDB" id="6236393at2759"/>
<name>A0A0R3UDD0_MESCO</name>
<feature type="compositionally biased region" description="Polar residues" evidence="1">
    <location>
        <begin position="515"/>
        <end position="535"/>
    </location>
</feature>
<evidence type="ECO:0000313" key="4">
    <source>
        <dbReference type="WBParaSite" id="MCU_014195-RA"/>
    </source>
</evidence>
<protein>
    <submittedName>
        <fullName evidence="4">ANK_REP_REGION domain-containing protein</fullName>
    </submittedName>
</protein>